<dbReference type="OrthoDB" id="59699at2759"/>
<dbReference type="Pfam" id="PF09994">
    <property type="entry name" value="T6SS_Tle1-like_cat"/>
    <property type="match status" value="1"/>
</dbReference>
<dbReference type="Proteomes" id="UP000799302">
    <property type="component" value="Unassembled WGS sequence"/>
</dbReference>
<gene>
    <name evidence="2" type="ORF">BT63DRAFT_228228</name>
</gene>
<accession>A0A6A6UD06</accession>
<feature type="domain" description="T6SS Phospholipase effector Tle1-like catalytic" evidence="1">
    <location>
        <begin position="8"/>
        <end position="269"/>
    </location>
</feature>
<protein>
    <recommendedName>
        <fullName evidence="1">T6SS Phospholipase effector Tle1-like catalytic domain-containing protein</fullName>
    </recommendedName>
</protein>
<evidence type="ECO:0000313" key="2">
    <source>
        <dbReference type="EMBL" id="KAF2670042.1"/>
    </source>
</evidence>
<dbReference type="AlphaFoldDB" id="A0A6A6UD06"/>
<name>A0A6A6UD06_9PEZI</name>
<dbReference type="EMBL" id="MU004234">
    <property type="protein sequence ID" value="KAF2670042.1"/>
    <property type="molecule type" value="Genomic_DNA"/>
</dbReference>
<reference evidence="2" key="1">
    <citation type="journal article" date="2020" name="Stud. Mycol.">
        <title>101 Dothideomycetes genomes: a test case for predicting lifestyles and emergence of pathogens.</title>
        <authorList>
            <person name="Haridas S."/>
            <person name="Albert R."/>
            <person name="Binder M."/>
            <person name="Bloem J."/>
            <person name="Labutti K."/>
            <person name="Salamov A."/>
            <person name="Andreopoulos B."/>
            <person name="Baker S."/>
            <person name="Barry K."/>
            <person name="Bills G."/>
            <person name="Bluhm B."/>
            <person name="Cannon C."/>
            <person name="Castanera R."/>
            <person name="Culley D."/>
            <person name="Daum C."/>
            <person name="Ezra D."/>
            <person name="Gonzalez J."/>
            <person name="Henrissat B."/>
            <person name="Kuo A."/>
            <person name="Liang C."/>
            <person name="Lipzen A."/>
            <person name="Lutzoni F."/>
            <person name="Magnuson J."/>
            <person name="Mondo S."/>
            <person name="Nolan M."/>
            <person name="Ohm R."/>
            <person name="Pangilinan J."/>
            <person name="Park H.-J."/>
            <person name="Ramirez L."/>
            <person name="Alfaro M."/>
            <person name="Sun H."/>
            <person name="Tritt A."/>
            <person name="Yoshinaga Y."/>
            <person name="Zwiers L.-H."/>
            <person name="Turgeon B."/>
            <person name="Goodwin S."/>
            <person name="Spatafora J."/>
            <person name="Crous P."/>
            <person name="Grigoriev I."/>
        </authorList>
    </citation>
    <scope>NUCLEOTIDE SEQUENCE</scope>
    <source>
        <strain evidence="2">CBS 115976</strain>
    </source>
</reference>
<proteinExistence type="predicted"/>
<organism evidence="2 3">
    <name type="scientific">Microthyrium microscopicum</name>
    <dbReference type="NCBI Taxonomy" id="703497"/>
    <lineage>
        <taxon>Eukaryota</taxon>
        <taxon>Fungi</taxon>
        <taxon>Dikarya</taxon>
        <taxon>Ascomycota</taxon>
        <taxon>Pezizomycotina</taxon>
        <taxon>Dothideomycetes</taxon>
        <taxon>Dothideomycetes incertae sedis</taxon>
        <taxon>Microthyriales</taxon>
        <taxon>Microthyriaceae</taxon>
        <taxon>Microthyrium</taxon>
    </lineage>
</organism>
<dbReference type="PANTHER" id="PTHR33840">
    <property type="match status" value="1"/>
</dbReference>
<keyword evidence="3" id="KW-1185">Reference proteome</keyword>
<dbReference type="InterPro" id="IPR018712">
    <property type="entry name" value="Tle1-like_cat"/>
</dbReference>
<sequence>MSKFERSKKLVVLFDGTWCGRETGTETNVSLIAKAIGIPASIAPTDTEPLTYEDPSRSLKACYFPGIGLGGTFLDYLFDGATANTIGEECMKGYQYIVENFDDDTDIWMFGLSRGSYTVRCIGGMINNCGIVKPLLTTDSTRRLVEEVYAIYRSPYDEDKPSHPSMQTFRAKASWQVNSPIAFLGIIDTVGSLGIPRLNAQAGGFDYPEFFSQDVSASVRRVYHACSMHDRLWAFQPCRARRSATFEHKDDSDFSINERWFPGCHYDLGRQKFRFFRTGVNIVEKLLFSLPNALTTPVIPNAVCADLVLHWLFSSIAANDPANQILQRGARASLTALETSMRGELTQGSGDVYGDMGKYAPAGFIGTAVSKMTSRASELANSWMPNLQLVPAIQSFLGAKTILNILLATRDRRIQDVDAELVDLQAPNALLGGVTPWAKGGLERYQSETVRKWLLVRDIVRVD</sequence>
<evidence type="ECO:0000313" key="3">
    <source>
        <dbReference type="Proteomes" id="UP000799302"/>
    </source>
</evidence>
<dbReference type="PANTHER" id="PTHR33840:SF1">
    <property type="entry name" value="TLE1 PHOSPHOLIPASE DOMAIN-CONTAINING PROTEIN"/>
    <property type="match status" value="1"/>
</dbReference>
<evidence type="ECO:0000259" key="1">
    <source>
        <dbReference type="Pfam" id="PF09994"/>
    </source>
</evidence>